<dbReference type="EMBL" id="GEDC01003048">
    <property type="protein sequence ID" value="JAS34250.1"/>
    <property type="molecule type" value="Transcribed_RNA"/>
</dbReference>
<accession>A0A1B6E8I8</accession>
<dbReference type="AlphaFoldDB" id="A0A1B6E8I8"/>
<evidence type="ECO:0000313" key="1">
    <source>
        <dbReference type="EMBL" id="JAS26755.1"/>
    </source>
</evidence>
<protein>
    <submittedName>
        <fullName evidence="2">Uncharacterized protein</fullName>
    </submittedName>
</protein>
<sequence>MVGDDHIQPDTMYVYPRVHLVRPVMVVAVAPGGVQLGEDAHQLVVAQQRPTTVALTHTAAHILATQVVVPAEPVHRKPPVEVHPVERVKTVLAVFQLYAVPLQRPVLQVICGRVTCVVAPVANQVTVLVVDFQYLRLVGVIHDDIVGE</sequence>
<reference evidence="2" key="1">
    <citation type="submission" date="2015-12" db="EMBL/GenBank/DDBJ databases">
        <title>De novo transcriptome assembly of four potential Pierce s Disease insect vectors from Arizona vineyards.</title>
        <authorList>
            <person name="Tassone E.E."/>
        </authorList>
    </citation>
    <scope>NUCLEOTIDE SEQUENCE</scope>
</reference>
<evidence type="ECO:0000313" key="2">
    <source>
        <dbReference type="EMBL" id="JAS34250.1"/>
    </source>
</evidence>
<gene>
    <name evidence="1" type="ORF">g.6469</name>
    <name evidence="2" type="ORF">g.6472</name>
</gene>
<name>A0A1B6E8I8_9HEMI</name>
<organism evidence="2">
    <name type="scientific">Clastoptera arizonana</name>
    <name type="common">Arizona spittle bug</name>
    <dbReference type="NCBI Taxonomy" id="38151"/>
    <lineage>
        <taxon>Eukaryota</taxon>
        <taxon>Metazoa</taxon>
        <taxon>Ecdysozoa</taxon>
        <taxon>Arthropoda</taxon>
        <taxon>Hexapoda</taxon>
        <taxon>Insecta</taxon>
        <taxon>Pterygota</taxon>
        <taxon>Neoptera</taxon>
        <taxon>Paraneoptera</taxon>
        <taxon>Hemiptera</taxon>
        <taxon>Auchenorrhyncha</taxon>
        <taxon>Cercopoidea</taxon>
        <taxon>Clastopteridae</taxon>
        <taxon>Clastoptera</taxon>
    </lineage>
</organism>
<proteinExistence type="predicted"/>
<dbReference type="EMBL" id="GEDC01010543">
    <property type="protein sequence ID" value="JAS26755.1"/>
    <property type="molecule type" value="Transcribed_RNA"/>
</dbReference>